<dbReference type="STRING" id="1126833.VN24_10405"/>
<name>A0A0D5NHR0_9BACL</name>
<evidence type="ECO:0008006" key="3">
    <source>
        <dbReference type="Google" id="ProtNLM"/>
    </source>
</evidence>
<dbReference type="GO" id="GO:0010468">
    <property type="term" value="P:regulation of gene expression"/>
    <property type="evidence" value="ECO:0007669"/>
    <property type="project" value="InterPro"/>
</dbReference>
<accession>A0A0D5NHR0</accession>
<evidence type="ECO:0000313" key="1">
    <source>
        <dbReference type="EMBL" id="AJY74924.1"/>
    </source>
</evidence>
<reference evidence="2" key="2">
    <citation type="submission" date="2015-03" db="EMBL/GenBank/DDBJ databases">
        <title>Genome sequence of Paenibacillus beijingensis strain DSM 24997T.</title>
        <authorList>
            <person name="Kwak Y."/>
            <person name="Shin J.-H."/>
        </authorList>
    </citation>
    <scope>NUCLEOTIDE SEQUENCE [LARGE SCALE GENOMIC DNA]</scope>
    <source>
        <strain evidence="2">DSM 24997</strain>
    </source>
</reference>
<organism evidence="1 2">
    <name type="scientific">Paenibacillus beijingensis</name>
    <dbReference type="NCBI Taxonomy" id="1126833"/>
    <lineage>
        <taxon>Bacteria</taxon>
        <taxon>Bacillati</taxon>
        <taxon>Bacillota</taxon>
        <taxon>Bacilli</taxon>
        <taxon>Bacillales</taxon>
        <taxon>Paenibacillaceae</taxon>
        <taxon>Paenibacillus</taxon>
    </lineage>
</organism>
<dbReference type="PATRIC" id="fig|1126833.4.peg.2291"/>
<proteinExistence type="predicted"/>
<sequence>MAVHYICRHCKSNLGSIGSDVRVTEHQLGFDFLTPEERSDIIAYDLSGDVRVNVVCEYCSEALENNPELLLVSSPLQ</sequence>
<dbReference type="HOGENOM" id="CLU_184983_0_0_9"/>
<dbReference type="Proteomes" id="UP000032633">
    <property type="component" value="Chromosome"/>
</dbReference>
<reference evidence="1 2" key="1">
    <citation type="journal article" date="2015" name="J. Biotechnol.">
        <title>Complete genome sequence of Paenibacillus beijingensis 7188(T) (=DSM 24997(T)), a novel rhizobacterium from jujube garden soil.</title>
        <authorList>
            <person name="Kwak Y."/>
            <person name="Shin J.H."/>
        </authorList>
    </citation>
    <scope>NUCLEOTIDE SEQUENCE [LARGE SCALE GENOMIC DNA]</scope>
    <source>
        <strain evidence="1 2">DSM 24997</strain>
    </source>
</reference>
<dbReference type="KEGG" id="pbj:VN24_10405"/>
<dbReference type="EMBL" id="CP011058">
    <property type="protein sequence ID" value="AJY74924.1"/>
    <property type="molecule type" value="Genomic_DNA"/>
</dbReference>
<dbReference type="InterPro" id="IPR020115">
    <property type="entry name" value="Fin"/>
</dbReference>
<dbReference type="AlphaFoldDB" id="A0A0D5NHR0"/>
<gene>
    <name evidence="1" type="ORF">VN24_10405</name>
</gene>
<keyword evidence="2" id="KW-1185">Reference proteome</keyword>
<dbReference type="RefSeq" id="WP_045670357.1">
    <property type="nucleotide sequence ID" value="NZ_CP011058.1"/>
</dbReference>
<protein>
    <recommendedName>
        <fullName evidence="3">Peptide ABC transporter permease</fullName>
    </recommendedName>
</protein>
<dbReference type="Pfam" id="PF10955">
    <property type="entry name" value="Fin"/>
    <property type="match status" value="1"/>
</dbReference>
<evidence type="ECO:0000313" key="2">
    <source>
        <dbReference type="Proteomes" id="UP000032633"/>
    </source>
</evidence>
<dbReference type="OrthoDB" id="2084556at2"/>